<dbReference type="PROSITE" id="PS50110">
    <property type="entry name" value="RESPONSE_REGULATORY"/>
    <property type="match status" value="1"/>
</dbReference>
<reference evidence="10" key="1">
    <citation type="submission" date="2023-07" db="EMBL/GenBank/DDBJ databases">
        <title>Genome content predicts the carbon catabolic preferences of heterotrophic bacteria.</title>
        <authorList>
            <person name="Gralka M."/>
        </authorList>
    </citation>
    <scope>NUCLEOTIDE SEQUENCE</scope>
    <source>
        <strain evidence="10">G2M05</strain>
    </source>
</reference>
<feature type="DNA-binding region" description="OmpR/PhoB-type" evidence="7">
    <location>
        <begin position="130"/>
        <end position="228"/>
    </location>
</feature>
<dbReference type="CDD" id="cd00383">
    <property type="entry name" value="trans_reg_C"/>
    <property type="match status" value="1"/>
</dbReference>
<organism evidence="10 11">
    <name type="scientific">Photobacterium sanguinicancri</name>
    <dbReference type="NCBI Taxonomy" id="875932"/>
    <lineage>
        <taxon>Bacteria</taxon>
        <taxon>Pseudomonadati</taxon>
        <taxon>Pseudomonadota</taxon>
        <taxon>Gammaproteobacteria</taxon>
        <taxon>Vibrionales</taxon>
        <taxon>Vibrionaceae</taxon>
        <taxon>Photobacterium</taxon>
    </lineage>
</organism>
<dbReference type="Gene3D" id="6.10.250.690">
    <property type="match status" value="1"/>
</dbReference>
<evidence type="ECO:0000256" key="7">
    <source>
        <dbReference type="PROSITE-ProRule" id="PRU01091"/>
    </source>
</evidence>
<dbReference type="PANTHER" id="PTHR48111:SF4">
    <property type="entry name" value="DNA-BINDING DUAL TRANSCRIPTIONAL REGULATOR OMPR"/>
    <property type="match status" value="1"/>
</dbReference>
<dbReference type="InterPro" id="IPR001867">
    <property type="entry name" value="OmpR/PhoB-type_DNA-bd"/>
</dbReference>
<dbReference type="GO" id="GO:0005829">
    <property type="term" value="C:cytosol"/>
    <property type="evidence" value="ECO:0007669"/>
    <property type="project" value="TreeGrafter"/>
</dbReference>
<evidence type="ECO:0000256" key="4">
    <source>
        <dbReference type="ARBA" id="ARBA00023125"/>
    </source>
</evidence>
<evidence type="ECO:0000259" key="9">
    <source>
        <dbReference type="PROSITE" id="PS51755"/>
    </source>
</evidence>
<dbReference type="GO" id="GO:0006355">
    <property type="term" value="P:regulation of DNA-templated transcription"/>
    <property type="evidence" value="ECO:0007669"/>
    <property type="project" value="InterPro"/>
</dbReference>
<feature type="domain" description="Response regulatory" evidence="8">
    <location>
        <begin position="5"/>
        <end position="118"/>
    </location>
</feature>
<dbReference type="InterPro" id="IPR036388">
    <property type="entry name" value="WH-like_DNA-bd_sf"/>
</dbReference>
<dbReference type="EMBL" id="JAUOPU010000012">
    <property type="protein sequence ID" value="MDO6543444.1"/>
    <property type="molecule type" value="Genomic_DNA"/>
</dbReference>
<dbReference type="Proteomes" id="UP001170624">
    <property type="component" value="Unassembled WGS sequence"/>
</dbReference>
<feature type="domain" description="OmpR/PhoB-type" evidence="9">
    <location>
        <begin position="130"/>
        <end position="228"/>
    </location>
</feature>
<dbReference type="GO" id="GO:0032993">
    <property type="term" value="C:protein-DNA complex"/>
    <property type="evidence" value="ECO:0007669"/>
    <property type="project" value="TreeGrafter"/>
</dbReference>
<protein>
    <submittedName>
        <fullName evidence="10">Response regulator transcription factor</fullName>
    </submittedName>
</protein>
<proteinExistence type="predicted"/>
<dbReference type="RefSeq" id="WP_303499919.1">
    <property type="nucleotide sequence ID" value="NZ_JAUOPU010000012.1"/>
</dbReference>
<dbReference type="InterPro" id="IPR001789">
    <property type="entry name" value="Sig_transdc_resp-reg_receiver"/>
</dbReference>
<dbReference type="InterPro" id="IPR039420">
    <property type="entry name" value="WalR-like"/>
</dbReference>
<dbReference type="SMART" id="SM00448">
    <property type="entry name" value="REC"/>
    <property type="match status" value="1"/>
</dbReference>
<dbReference type="PANTHER" id="PTHR48111">
    <property type="entry name" value="REGULATOR OF RPOS"/>
    <property type="match status" value="1"/>
</dbReference>
<gene>
    <name evidence="10" type="ORF">Q4568_12930</name>
</gene>
<keyword evidence="3" id="KW-0805">Transcription regulation</keyword>
<keyword evidence="1 6" id="KW-0597">Phosphoprotein</keyword>
<dbReference type="GO" id="GO:0000976">
    <property type="term" value="F:transcription cis-regulatory region binding"/>
    <property type="evidence" value="ECO:0007669"/>
    <property type="project" value="TreeGrafter"/>
</dbReference>
<dbReference type="Pfam" id="PF00072">
    <property type="entry name" value="Response_reg"/>
    <property type="match status" value="1"/>
</dbReference>
<dbReference type="FunFam" id="3.40.50.2300:FF:000001">
    <property type="entry name" value="DNA-binding response regulator PhoB"/>
    <property type="match status" value="1"/>
</dbReference>
<sequence length="234" mass="26809">MESKSILVVDDNEEIRDALSEYLTRAGFCVFVAEDGDEMWKQLNQHEMNLIILDLMLPGDDGLTLCGKIRLTSHVPIIMLTAVTDEIDRIAGLEIGADDYITKTFSPRELLARIKALLRRTQFTSDIPLNRKIRFLDWSFDTVKRQLNHIAGDSIKLSGSDYSLLLMMLQNPNKLLSRDDIAQCLWGRDADPFERGIDVQMSRLRKHLHDIERSIIVSIRNKGYMFAVDDIQDV</sequence>
<keyword evidence="2" id="KW-0902">Two-component regulatory system</keyword>
<dbReference type="Pfam" id="PF00486">
    <property type="entry name" value="Trans_reg_C"/>
    <property type="match status" value="1"/>
</dbReference>
<name>A0AAW7Y525_9GAMM</name>
<dbReference type="InterPro" id="IPR011006">
    <property type="entry name" value="CheY-like_superfamily"/>
</dbReference>
<dbReference type="Gene3D" id="1.10.10.10">
    <property type="entry name" value="Winged helix-like DNA-binding domain superfamily/Winged helix DNA-binding domain"/>
    <property type="match status" value="1"/>
</dbReference>
<evidence type="ECO:0000313" key="11">
    <source>
        <dbReference type="Proteomes" id="UP001170624"/>
    </source>
</evidence>
<evidence type="ECO:0000256" key="6">
    <source>
        <dbReference type="PROSITE-ProRule" id="PRU00169"/>
    </source>
</evidence>
<evidence type="ECO:0000256" key="1">
    <source>
        <dbReference type="ARBA" id="ARBA00022553"/>
    </source>
</evidence>
<evidence type="ECO:0000256" key="5">
    <source>
        <dbReference type="ARBA" id="ARBA00023163"/>
    </source>
</evidence>
<dbReference type="SUPFAM" id="SSF52172">
    <property type="entry name" value="CheY-like"/>
    <property type="match status" value="1"/>
</dbReference>
<feature type="modified residue" description="4-aspartylphosphate" evidence="6">
    <location>
        <position position="54"/>
    </location>
</feature>
<accession>A0AAW7Y525</accession>
<keyword evidence="4 7" id="KW-0238">DNA-binding</keyword>
<evidence type="ECO:0000313" key="10">
    <source>
        <dbReference type="EMBL" id="MDO6543444.1"/>
    </source>
</evidence>
<evidence type="ECO:0000256" key="2">
    <source>
        <dbReference type="ARBA" id="ARBA00023012"/>
    </source>
</evidence>
<dbReference type="SUPFAM" id="SSF46894">
    <property type="entry name" value="C-terminal effector domain of the bipartite response regulators"/>
    <property type="match status" value="1"/>
</dbReference>
<dbReference type="AlphaFoldDB" id="A0AAW7Y525"/>
<comment type="caution">
    <text evidence="10">The sequence shown here is derived from an EMBL/GenBank/DDBJ whole genome shotgun (WGS) entry which is preliminary data.</text>
</comment>
<dbReference type="SMART" id="SM00862">
    <property type="entry name" value="Trans_reg_C"/>
    <property type="match status" value="1"/>
</dbReference>
<dbReference type="InterPro" id="IPR016032">
    <property type="entry name" value="Sig_transdc_resp-reg_C-effctor"/>
</dbReference>
<evidence type="ECO:0000256" key="3">
    <source>
        <dbReference type="ARBA" id="ARBA00023015"/>
    </source>
</evidence>
<dbReference type="PROSITE" id="PS51755">
    <property type="entry name" value="OMPR_PHOB"/>
    <property type="match status" value="1"/>
</dbReference>
<dbReference type="GO" id="GO:0000156">
    <property type="term" value="F:phosphorelay response regulator activity"/>
    <property type="evidence" value="ECO:0007669"/>
    <property type="project" value="TreeGrafter"/>
</dbReference>
<keyword evidence="5" id="KW-0804">Transcription</keyword>
<dbReference type="Gene3D" id="3.40.50.2300">
    <property type="match status" value="1"/>
</dbReference>
<evidence type="ECO:0000259" key="8">
    <source>
        <dbReference type="PROSITE" id="PS50110"/>
    </source>
</evidence>